<reference evidence="1 2" key="1">
    <citation type="submission" date="2013-02" db="EMBL/GenBank/DDBJ databases">
        <title>The Genome Sequence of Acinetobacter sp. NIPH 899.</title>
        <authorList>
            <consortium name="The Broad Institute Genome Sequencing Platform"/>
            <consortium name="The Broad Institute Genome Sequencing Center for Infectious Disease"/>
            <person name="Cerqueira G."/>
            <person name="Feldgarden M."/>
            <person name="Courvalin P."/>
            <person name="Perichon B."/>
            <person name="Grillot-Courvalin C."/>
            <person name="Clermont D."/>
            <person name="Rocha E."/>
            <person name="Yoon E.-J."/>
            <person name="Nemec A."/>
            <person name="Walker B."/>
            <person name="Young S.K."/>
            <person name="Zeng Q."/>
            <person name="Gargeya S."/>
            <person name="Fitzgerald M."/>
            <person name="Haas B."/>
            <person name="Abouelleil A."/>
            <person name="Alvarado L."/>
            <person name="Arachchi H.M."/>
            <person name="Berlin A.M."/>
            <person name="Chapman S.B."/>
            <person name="Dewar J."/>
            <person name="Goldberg J."/>
            <person name="Griggs A."/>
            <person name="Gujja S."/>
            <person name="Hansen M."/>
            <person name="Howarth C."/>
            <person name="Imamovic A."/>
            <person name="Larimer J."/>
            <person name="McCowan C."/>
            <person name="Murphy C."/>
            <person name="Neiman D."/>
            <person name="Pearson M."/>
            <person name="Priest M."/>
            <person name="Roberts A."/>
            <person name="Saif S."/>
            <person name="Shea T."/>
            <person name="Sisk P."/>
            <person name="Sykes S."/>
            <person name="Wortman J."/>
            <person name="Nusbaum C."/>
            <person name="Birren B."/>
        </authorList>
    </citation>
    <scope>NUCLEOTIDE SEQUENCE [LARGE SCALE GENOMIC DNA]</scope>
    <source>
        <strain evidence="1 2">NIPH 899</strain>
    </source>
</reference>
<dbReference type="Proteomes" id="UP000013070">
    <property type="component" value="Unassembled WGS sequence"/>
</dbReference>
<proteinExistence type="predicted"/>
<organism evidence="1 2">
    <name type="scientific">Acinetobacter variabilis</name>
    <dbReference type="NCBI Taxonomy" id="70346"/>
    <lineage>
        <taxon>Bacteria</taxon>
        <taxon>Pseudomonadati</taxon>
        <taxon>Pseudomonadota</taxon>
        <taxon>Gammaproteobacteria</taxon>
        <taxon>Moraxellales</taxon>
        <taxon>Moraxellaceae</taxon>
        <taxon>Acinetobacter</taxon>
    </lineage>
</organism>
<gene>
    <name evidence="1" type="ORF">F969_03054</name>
</gene>
<comment type="caution">
    <text evidence="1">The sequence shown here is derived from an EMBL/GenBank/DDBJ whole genome shotgun (WGS) entry which is preliminary data.</text>
</comment>
<evidence type="ECO:0000313" key="2">
    <source>
        <dbReference type="Proteomes" id="UP000013070"/>
    </source>
</evidence>
<name>N8VEH7_9GAMM</name>
<protein>
    <recommendedName>
        <fullName evidence="3">Pyridoxamine 5'-phosphate oxidase putative domain-containing protein</fullName>
    </recommendedName>
</protein>
<dbReference type="eggNOG" id="COG3576">
    <property type="taxonomic scope" value="Bacteria"/>
</dbReference>
<keyword evidence="2" id="KW-1185">Reference proteome</keyword>
<dbReference type="HOGENOM" id="CLU_136143_0_0_6"/>
<evidence type="ECO:0008006" key="3">
    <source>
        <dbReference type="Google" id="ProtNLM"/>
    </source>
</evidence>
<dbReference type="AlphaFoldDB" id="N8VEH7"/>
<evidence type="ECO:0000313" key="1">
    <source>
        <dbReference type="EMBL" id="ENU97985.1"/>
    </source>
</evidence>
<dbReference type="PATRIC" id="fig|1217710.3.peg.2919"/>
<sequence length="119" mass="13440">MISPSEWQNIRQVVANAQRAAMYCSIGTVFLDQQSNTGFFFDTYSTTFSENLQHQPLACIQAVNSSKLFWLSSMFKGKFKHYPGVRLYAEIGYLRSATAEEIEKVESRISTLNGVKVAN</sequence>
<accession>N8VEH7</accession>
<dbReference type="EMBL" id="APPE01000074">
    <property type="protein sequence ID" value="ENU97985.1"/>
    <property type="molecule type" value="Genomic_DNA"/>
</dbReference>